<evidence type="ECO:0000256" key="1">
    <source>
        <dbReference type="SAM" id="SignalP"/>
    </source>
</evidence>
<dbReference type="Proteomes" id="UP001285441">
    <property type="component" value="Unassembled WGS sequence"/>
</dbReference>
<protein>
    <recommendedName>
        <fullName evidence="4">SSCRP protein</fullName>
    </recommendedName>
</protein>
<evidence type="ECO:0008006" key="4">
    <source>
        <dbReference type="Google" id="ProtNLM"/>
    </source>
</evidence>
<evidence type="ECO:0000313" key="2">
    <source>
        <dbReference type="EMBL" id="KAK3385958.1"/>
    </source>
</evidence>
<gene>
    <name evidence="2" type="ORF">B0H63DRAFT_523278</name>
</gene>
<evidence type="ECO:0000313" key="3">
    <source>
        <dbReference type="Proteomes" id="UP001285441"/>
    </source>
</evidence>
<sequence>MRSLTIILGLAATALAMPVVEERTGAQIVHLVFHGGPAQYQMTFPADGSSYPTKDNMAVSIIDAPDFNAIYQCTFNTVGQKTLVGSITPQGLAQIFVGPPQPITSVSCHGTCVGTYGDCYRDGQFVGQCCNGYCAANKCRPYVPF</sequence>
<reference evidence="2" key="2">
    <citation type="submission" date="2023-06" db="EMBL/GenBank/DDBJ databases">
        <authorList>
            <consortium name="Lawrence Berkeley National Laboratory"/>
            <person name="Haridas S."/>
            <person name="Hensen N."/>
            <person name="Bonometti L."/>
            <person name="Westerberg I."/>
            <person name="Brannstrom I.O."/>
            <person name="Guillou S."/>
            <person name="Cros-Aarteil S."/>
            <person name="Calhoun S."/>
            <person name="Kuo A."/>
            <person name="Mondo S."/>
            <person name="Pangilinan J."/>
            <person name="Riley R."/>
            <person name="LaButti K."/>
            <person name="Andreopoulos B."/>
            <person name="Lipzen A."/>
            <person name="Chen C."/>
            <person name="Yanf M."/>
            <person name="Daum C."/>
            <person name="Ng V."/>
            <person name="Clum A."/>
            <person name="Steindorff A."/>
            <person name="Ohm R."/>
            <person name="Martin F."/>
            <person name="Silar P."/>
            <person name="Natvig D."/>
            <person name="Lalanne C."/>
            <person name="Gautier V."/>
            <person name="Ament-velasquez S.L."/>
            <person name="Kruys A."/>
            <person name="Hutchinson M.I."/>
            <person name="Powell A.J."/>
            <person name="Barry K."/>
            <person name="Miller A.N."/>
            <person name="Grigoriev I.V."/>
            <person name="Debuchy R."/>
            <person name="Gladieux P."/>
            <person name="Thoren M.H."/>
            <person name="Johannesson H."/>
        </authorList>
    </citation>
    <scope>NUCLEOTIDE SEQUENCE</scope>
    <source>
        <strain evidence="2">CBS 232.78</strain>
    </source>
</reference>
<feature type="signal peptide" evidence="1">
    <location>
        <begin position="1"/>
        <end position="16"/>
    </location>
</feature>
<organism evidence="2 3">
    <name type="scientific">Podospora didyma</name>
    <dbReference type="NCBI Taxonomy" id="330526"/>
    <lineage>
        <taxon>Eukaryota</taxon>
        <taxon>Fungi</taxon>
        <taxon>Dikarya</taxon>
        <taxon>Ascomycota</taxon>
        <taxon>Pezizomycotina</taxon>
        <taxon>Sordariomycetes</taxon>
        <taxon>Sordariomycetidae</taxon>
        <taxon>Sordariales</taxon>
        <taxon>Podosporaceae</taxon>
        <taxon>Podospora</taxon>
    </lineage>
</organism>
<proteinExistence type="predicted"/>
<keyword evidence="1" id="KW-0732">Signal</keyword>
<comment type="caution">
    <text evidence="2">The sequence shown here is derived from an EMBL/GenBank/DDBJ whole genome shotgun (WGS) entry which is preliminary data.</text>
</comment>
<name>A0AAE0U008_9PEZI</name>
<keyword evidence="3" id="KW-1185">Reference proteome</keyword>
<dbReference type="AlphaFoldDB" id="A0AAE0U008"/>
<dbReference type="EMBL" id="JAULSW010000004">
    <property type="protein sequence ID" value="KAK3385958.1"/>
    <property type="molecule type" value="Genomic_DNA"/>
</dbReference>
<accession>A0AAE0U008</accession>
<reference evidence="2" key="1">
    <citation type="journal article" date="2023" name="Mol. Phylogenet. Evol.">
        <title>Genome-scale phylogeny and comparative genomics of the fungal order Sordariales.</title>
        <authorList>
            <person name="Hensen N."/>
            <person name="Bonometti L."/>
            <person name="Westerberg I."/>
            <person name="Brannstrom I.O."/>
            <person name="Guillou S."/>
            <person name="Cros-Aarteil S."/>
            <person name="Calhoun S."/>
            <person name="Haridas S."/>
            <person name="Kuo A."/>
            <person name="Mondo S."/>
            <person name="Pangilinan J."/>
            <person name="Riley R."/>
            <person name="LaButti K."/>
            <person name="Andreopoulos B."/>
            <person name="Lipzen A."/>
            <person name="Chen C."/>
            <person name="Yan M."/>
            <person name="Daum C."/>
            <person name="Ng V."/>
            <person name="Clum A."/>
            <person name="Steindorff A."/>
            <person name="Ohm R.A."/>
            <person name="Martin F."/>
            <person name="Silar P."/>
            <person name="Natvig D.O."/>
            <person name="Lalanne C."/>
            <person name="Gautier V."/>
            <person name="Ament-Velasquez S.L."/>
            <person name="Kruys A."/>
            <person name="Hutchinson M.I."/>
            <person name="Powell A.J."/>
            <person name="Barry K."/>
            <person name="Miller A.N."/>
            <person name="Grigoriev I.V."/>
            <person name="Debuchy R."/>
            <person name="Gladieux P."/>
            <person name="Hiltunen Thoren M."/>
            <person name="Johannesson H."/>
        </authorList>
    </citation>
    <scope>NUCLEOTIDE SEQUENCE</scope>
    <source>
        <strain evidence="2">CBS 232.78</strain>
    </source>
</reference>
<feature type="chain" id="PRO_5042122337" description="SSCRP protein" evidence="1">
    <location>
        <begin position="17"/>
        <end position="145"/>
    </location>
</feature>